<evidence type="ECO:0000313" key="2">
    <source>
        <dbReference type="EMBL" id="GIH09260.1"/>
    </source>
</evidence>
<feature type="domain" description="Transcription regulator PadR N-terminal" evidence="1">
    <location>
        <begin position="25"/>
        <end position="85"/>
    </location>
</feature>
<dbReference type="Pfam" id="PF03551">
    <property type="entry name" value="PadR"/>
    <property type="match status" value="1"/>
</dbReference>
<dbReference type="EMBL" id="BONY01000064">
    <property type="protein sequence ID" value="GIH09260.1"/>
    <property type="molecule type" value="Genomic_DNA"/>
</dbReference>
<dbReference type="SUPFAM" id="SSF46785">
    <property type="entry name" value="Winged helix' DNA-binding domain"/>
    <property type="match status" value="1"/>
</dbReference>
<dbReference type="InterPro" id="IPR036388">
    <property type="entry name" value="WH-like_DNA-bd_sf"/>
</dbReference>
<dbReference type="InterPro" id="IPR036390">
    <property type="entry name" value="WH_DNA-bd_sf"/>
</dbReference>
<reference evidence="2" key="1">
    <citation type="submission" date="2021-01" db="EMBL/GenBank/DDBJ databases">
        <title>Whole genome shotgun sequence of Rhizocola hellebori NBRC 109834.</title>
        <authorList>
            <person name="Komaki H."/>
            <person name="Tamura T."/>
        </authorList>
    </citation>
    <scope>NUCLEOTIDE SEQUENCE</scope>
    <source>
        <strain evidence="2">NBRC 109834</strain>
    </source>
</reference>
<dbReference type="AlphaFoldDB" id="A0A8J3QGG4"/>
<organism evidence="2 3">
    <name type="scientific">Rhizocola hellebori</name>
    <dbReference type="NCBI Taxonomy" id="1392758"/>
    <lineage>
        <taxon>Bacteria</taxon>
        <taxon>Bacillati</taxon>
        <taxon>Actinomycetota</taxon>
        <taxon>Actinomycetes</taxon>
        <taxon>Micromonosporales</taxon>
        <taxon>Micromonosporaceae</taxon>
        <taxon>Rhizocola</taxon>
    </lineage>
</organism>
<name>A0A8J3QGG4_9ACTN</name>
<protein>
    <recommendedName>
        <fullName evidence="1">Transcription regulator PadR N-terminal domain-containing protein</fullName>
    </recommendedName>
</protein>
<sequence length="109" mass="11800">MSGPPVVTGPMLEVLAVLLEAFTAQEQPHGWAIVKATRRSGPTVYDALDRLEDAGWVTARWEDPLPGTVKARRRFYTLTPTARAEAMALVGEMRQARSVLGSNPLPGTA</sequence>
<accession>A0A8J3QGG4</accession>
<dbReference type="Gene3D" id="1.10.10.10">
    <property type="entry name" value="Winged helix-like DNA-binding domain superfamily/Winged helix DNA-binding domain"/>
    <property type="match status" value="1"/>
</dbReference>
<dbReference type="RefSeq" id="WP_203912997.1">
    <property type="nucleotide sequence ID" value="NZ_BONY01000064.1"/>
</dbReference>
<dbReference type="Proteomes" id="UP000612899">
    <property type="component" value="Unassembled WGS sequence"/>
</dbReference>
<proteinExistence type="predicted"/>
<gene>
    <name evidence="2" type="ORF">Rhe02_73270</name>
</gene>
<keyword evidence="3" id="KW-1185">Reference proteome</keyword>
<comment type="caution">
    <text evidence="2">The sequence shown here is derived from an EMBL/GenBank/DDBJ whole genome shotgun (WGS) entry which is preliminary data.</text>
</comment>
<evidence type="ECO:0000259" key="1">
    <source>
        <dbReference type="Pfam" id="PF03551"/>
    </source>
</evidence>
<evidence type="ECO:0000313" key="3">
    <source>
        <dbReference type="Proteomes" id="UP000612899"/>
    </source>
</evidence>
<dbReference type="InterPro" id="IPR005149">
    <property type="entry name" value="Tscrpt_reg_PadR_N"/>
</dbReference>